<feature type="domain" description="FAD dependent oxidoreductase" evidence="2">
    <location>
        <begin position="8"/>
        <end position="322"/>
    </location>
</feature>
<name>V5FJS6_9VIBR</name>
<protein>
    <recommendedName>
        <fullName evidence="2">FAD dependent oxidoreductase domain-containing protein</fullName>
    </recommendedName>
</protein>
<keyword evidence="4" id="KW-1185">Reference proteome</keyword>
<dbReference type="GO" id="GO:0005737">
    <property type="term" value="C:cytoplasm"/>
    <property type="evidence" value="ECO:0007669"/>
    <property type="project" value="TreeGrafter"/>
</dbReference>
<dbReference type="Pfam" id="PF01266">
    <property type="entry name" value="DAO"/>
    <property type="match status" value="1"/>
</dbReference>
<dbReference type="PANTHER" id="PTHR13847">
    <property type="entry name" value="SARCOSINE DEHYDROGENASE-RELATED"/>
    <property type="match status" value="1"/>
</dbReference>
<dbReference type="InterPro" id="IPR036188">
    <property type="entry name" value="FAD/NAD-bd_sf"/>
</dbReference>
<dbReference type="eggNOG" id="COG0665">
    <property type="taxonomic scope" value="Bacteria"/>
</dbReference>
<accession>V5FJS6</accession>
<reference evidence="3 4" key="1">
    <citation type="submission" date="2013-11" db="EMBL/GenBank/DDBJ databases">
        <title>Whole genome shotgun sequence of Vibrio halioticoli NBRC 102217.</title>
        <authorList>
            <person name="Isaki S."/>
            <person name="Kimura A."/>
            <person name="Ohji S."/>
            <person name="Hosoyama A."/>
            <person name="Fujita N."/>
            <person name="Hashimoto M."/>
            <person name="Hosoyama Y."/>
            <person name="Yamazoe A."/>
        </authorList>
    </citation>
    <scope>NUCLEOTIDE SEQUENCE [LARGE SCALE GENOMIC DNA]</scope>
    <source>
        <strain evidence="3 4">NBRC 102217</strain>
    </source>
</reference>
<keyword evidence="1" id="KW-0560">Oxidoreductase</keyword>
<dbReference type="Gene3D" id="3.30.9.10">
    <property type="entry name" value="D-Amino Acid Oxidase, subunit A, domain 2"/>
    <property type="match status" value="1"/>
</dbReference>
<dbReference type="SUPFAM" id="SSF51905">
    <property type="entry name" value="FAD/NAD(P)-binding domain"/>
    <property type="match status" value="1"/>
</dbReference>
<dbReference type="EMBL" id="BAUJ01000031">
    <property type="protein sequence ID" value="GAD90001.1"/>
    <property type="molecule type" value="Genomic_DNA"/>
</dbReference>
<evidence type="ECO:0000259" key="2">
    <source>
        <dbReference type="Pfam" id="PF01266"/>
    </source>
</evidence>
<dbReference type="OrthoDB" id="6565099at2"/>
<dbReference type="GO" id="GO:0016491">
    <property type="term" value="F:oxidoreductase activity"/>
    <property type="evidence" value="ECO:0007669"/>
    <property type="project" value="UniProtKB-KW"/>
</dbReference>
<dbReference type="Proteomes" id="UP000017800">
    <property type="component" value="Unassembled WGS sequence"/>
</dbReference>
<dbReference type="AlphaFoldDB" id="V5FJS6"/>
<evidence type="ECO:0000256" key="1">
    <source>
        <dbReference type="ARBA" id="ARBA00023002"/>
    </source>
</evidence>
<dbReference type="Gene3D" id="3.50.50.60">
    <property type="entry name" value="FAD/NAD(P)-binding domain"/>
    <property type="match status" value="1"/>
</dbReference>
<dbReference type="InterPro" id="IPR006076">
    <property type="entry name" value="FAD-dep_OxRdtase"/>
</dbReference>
<dbReference type="PROSITE" id="PS51257">
    <property type="entry name" value="PROKAR_LIPOPROTEIN"/>
    <property type="match status" value="1"/>
</dbReference>
<evidence type="ECO:0000313" key="3">
    <source>
        <dbReference type="EMBL" id="GAD90001.1"/>
    </source>
</evidence>
<dbReference type="RefSeq" id="WP_023404355.1">
    <property type="nucleotide sequence ID" value="NZ_BAUJ01000031.1"/>
</dbReference>
<comment type="caution">
    <text evidence="3">The sequence shown here is derived from an EMBL/GenBank/DDBJ whole genome shotgun (WGS) entry which is preliminary data.</text>
</comment>
<organism evidence="3 4">
    <name type="scientific">Vibrio halioticoli NBRC 102217</name>
    <dbReference type="NCBI Taxonomy" id="1219072"/>
    <lineage>
        <taxon>Bacteria</taxon>
        <taxon>Pseudomonadati</taxon>
        <taxon>Pseudomonadota</taxon>
        <taxon>Gammaproteobacteria</taxon>
        <taxon>Vibrionales</taxon>
        <taxon>Vibrionaceae</taxon>
        <taxon>Vibrio</taxon>
    </lineage>
</organism>
<proteinExistence type="predicted"/>
<sequence length="323" mass="34989">MDSLRPEVTIVGGGLSGTSLAYYMSLAGCQVTLLDIGSVGASGATAASRGIVRVYDPQVNLMRAALDGVRVWRDLEDLSPGLFTECGCMYLLDKANREDAQSAVLLSQADYPIEILKSASEIVERAPMLAQSELDKDQWAIWEPRGGFVNTRLASQVLMEAARQLGAVALEGVEVTHLCQHSRGIEIHTDGGTVATSHVIVATGARLPELIPDSKVFCRTIPLTAMRHSLLDEDVGSLYQQKCCVIDENSKSYLRPEKGRFIYGGGAEQVDGDSLADCQADWQSNFLQNARLARRLLNDSSLRKVSGVAGYDAYTSSFEPVIK</sequence>
<evidence type="ECO:0000313" key="4">
    <source>
        <dbReference type="Proteomes" id="UP000017800"/>
    </source>
</evidence>
<gene>
    <name evidence="3" type="ORF">VHA01S_031_00140</name>
</gene>